<organism evidence="1 2">
    <name type="scientific">Ascodesmis nigricans</name>
    <dbReference type="NCBI Taxonomy" id="341454"/>
    <lineage>
        <taxon>Eukaryota</taxon>
        <taxon>Fungi</taxon>
        <taxon>Dikarya</taxon>
        <taxon>Ascomycota</taxon>
        <taxon>Pezizomycotina</taxon>
        <taxon>Pezizomycetes</taxon>
        <taxon>Pezizales</taxon>
        <taxon>Ascodesmidaceae</taxon>
        <taxon>Ascodesmis</taxon>
    </lineage>
</organism>
<accession>A0A4S2MXA0</accession>
<name>A0A4S2MXA0_9PEZI</name>
<gene>
    <name evidence="1" type="ORF">EX30DRAFT_271291</name>
</gene>
<dbReference type="InParanoid" id="A0A4S2MXA0"/>
<reference evidence="1 2" key="1">
    <citation type="submission" date="2019-04" db="EMBL/GenBank/DDBJ databases">
        <title>Comparative genomics and transcriptomics to analyze fruiting body development in filamentous ascomycetes.</title>
        <authorList>
            <consortium name="DOE Joint Genome Institute"/>
            <person name="Lutkenhaus R."/>
            <person name="Traeger S."/>
            <person name="Breuer J."/>
            <person name="Kuo A."/>
            <person name="Lipzen A."/>
            <person name="Pangilinan J."/>
            <person name="Dilworth D."/>
            <person name="Sandor L."/>
            <person name="Poggeler S."/>
            <person name="Barry K."/>
            <person name="Grigoriev I.V."/>
            <person name="Nowrousian M."/>
        </authorList>
    </citation>
    <scope>NUCLEOTIDE SEQUENCE [LARGE SCALE GENOMIC DNA]</scope>
    <source>
        <strain evidence="1 2">CBS 389.68</strain>
    </source>
</reference>
<protein>
    <submittedName>
        <fullName evidence="1">Uncharacterized protein</fullName>
    </submittedName>
</protein>
<keyword evidence="2" id="KW-1185">Reference proteome</keyword>
<sequence length="168" mass="19385">MLILTTTVLVTGNTIHIVPGLDCHRLHPALYHSILQHHLPAVHIRPSTTYLPPPTRPTFHELTTTNTVKPKRHLNERPVFELVRRLPLLALAVALYCTVVPHLHQEHYPTLRDDTIPSIVHPCPIVPQEREISPHHRLLLVVYRRRLLFLHIVPLRVEGVFPSSVFFF</sequence>
<proteinExistence type="predicted"/>
<dbReference type="EMBL" id="ML220120">
    <property type="protein sequence ID" value="TGZ81271.1"/>
    <property type="molecule type" value="Genomic_DNA"/>
</dbReference>
<evidence type="ECO:0000313" key="2">
    <source>
        <dbReference type="Proteomes" id="UP000298138"/>
    </source>
</evidence>
<dbReference type="Proteomes" id="UP000298138">
    <property type="component" value="Unassembled WGS sequence"/>
</dbReference>
<evidence type="ECO:0000313" key="1">
    <source>
        <dbReference type="EMBL" id="TGZ81271.1"/>
    </source>
</evidence>
<dbReference type="AlphaFoldDB" id="A0A4S2MXA0"/>